<sequence length="83" mass="9758">MEKVEITKEFFDSLMKDRERLNFIECYRVTIIEDKPGENGGFELSHCNGGEDPILCDLVYSESVREGIDRMMEYQKCIEQKEV</sequence>
<dbReference type="EMBL" id="JANJHC010000013">
    <property type="protein sequence ID" value="MDA5623315.1"/>
    <property type="molecule type" value="Genomic_DNA"/>
</dbReference>
<gene>
    <name evidence="1" type="ORF">NM948_07100</name>
</gene>
<comment type="caution">
    <text evidence="1">The sequence shown here is derived from an EMBL/GenBank/DDBJ whole genome shotgun (WGS) entry which is preliminary data.</text>
</comment>
<organism evidence="1 2">
    <name type="scientific">Pasteurella multocida</name>
    <dbReference type="NCBI Taxonomy" id="747"/>
    <lineage>
        <taxon>Bacteria</taxon>
        <taxon>Pseudomonadati</taxon>
        <taxon>Pseudomonadota</taxon>
        <taxon>Gammaproteobacteria</taxon>
        <taxon>Pasteurellales</taxon>
        <taxon>Pasteurellaceae</taxon>
        <taxon>Pasteurella</taxon>
    </lineage>
</organism>
<protein>
    <submittedName>
        <fullName evidence="1">Uncharacterized protein</fullName>
    </submittedName>
</protein>
<evidence type="ECO:0000313" key="2">
    <source>
        <dbReference type="Proteomes" id="UP001145481"/>
    </source>
</evidence>
<dbReference type="Proteomes" id="UP001145481">
    <property type="component" value="Unassembled WGS sequence"/>
</dbReference>
<proteinExistence type="predicted"/>
<evidence type="ECO:0000313" key="1">
    <source>
        <dbReference type="EMBL" id="MDA5623315.1"/>
    </source>
</evidence>
<reference evidence="1" key="1">
    <citation type="submission" date="2022-07" db="EMBL/GenBank/DDBJ databases">
        <title>Genome-based characterization of novel serogroup A variants of Pasteurella multocida.</title>
        <authorList>
            <person name="Prajapati A."/>
            <person name="Yogisharadhya R."/>
            <person name="Mohanty N."/>
            <person name="Chanda M."/>
            <person name="Mendem S.K."/>
            <person name="Siddaramappa S."/>
            <person name="Shivachandra S.B."/>
        </authorList>
    </citation>
    <scope>NUCLEOTIDE SEQUENCE</scope>
    <source>
        <strain evidence="1">NIVEDIPm19</strain>
    </source>
</reference>
<accession>A0A9X3ZLN8</accession>
<dbReference type="AlphaFoldDB" id="A0A9X3ZLN8"/>
<name>A0A9X3ZLN8_PASMD</name>
<dbReference type="RefSeq" id="WP_016533340.1">
    <property type="nucleotide sequence ID" value="NZ_CP111083.1"/>
</dbReference>